<dbReference type="InterPro" id="IPR015421">
    <property type="entry name" value="PyrdxlP-dep_Trfase_major"/>
</dbReference>
<dbReference type="Gene3D" id="3.90.1150.10">
    <property type="entry name" value="Aspartate Aminotransferase, domain 1"/>
    <property type="match status" value="1"/>
</dbReference>
<dbReference type="Pfam" id="PF00155">
    <property type="entry name" value="Aminotran_1_2"/>
    <property type="match status" value="1"/>
</dbReference>
<evidence type="ECO:0000256" key="1">
    <source>
        <dbReference type="ARBA" id="ARBA00001933"/>
    </source>
</evidence>
<accession>A0A6G6BUP1</accession>
<keyword evidence="4 6" id="KW-0808">Transferase</keyword>
<dbReference type="PANTHER" id="PTHR46383:SF1">
    <property type="entry name" value="ASPARTATE AMINOTRANSFERASE"/>
    <property type="match status" value="1"/>
</dbReference>
<evidence type="ECO:0000259" key="7">
    <source>
        <dbReference type="Pfam" id="PF00155"/>
    </source>
</evidence>
<dbReference type="GO" id="GO:0030170">
    <property type="term" value="F:pyridoxal phosphate binding"/>
    <property type="evidence" value="ECO:0007669"/>
    <property type="project" value="InterPro"/>
</dbReference>
<dbReference type="InterPro" id="IPR015422">
    <property type="entry name" value="PyrdxlP-dep_Trfase_small"/>
</dbReference>
<dbReference type="InterPro" id="IPR004839">
    <property type="entry name" value="Aminotransferase_I/II_large"/>
</dbReference>
<dbReference type="PANTHER" id="PTHR46383">
    <property type="entry name" value="ASPARTATE AMINOTRANSFERASE"/>
    <property type="match status" value="1"/>
</dbReference>
<dbReference type="InterPro" id="IPR004838">
    <property type="entry name" value="NHTrfase_class1_PyrdxlP-BS"/>
</dbReference>
<evidence type="ECO:0000256" key="3">
    <source>
        <dbReference type="ARBA" id="ARBA00022576"/>
    </source>
</evidence>
<dbReference type="AlphaFoldDB" id="A0A6G6BUP1"/>
<keyword evidence="3 6" id="KW-0032">Aminotransferase</keyword>
<dbReference type="EC" id="2.6.1.-" evidence="6"/>
<dbReference type="FunFam" id="3.40.640.10:FF:000033">
    <property type="entry name" value="Aspartate aminotransferase"/>
    <property type="match status" value="1"/>
</dbReference>
<dbReference type="PROSITE" id="PS00105">
    <property type="entry name" value="AA_TRANSFER_CLASS_1"/>
    <property type="match status" value="1"/>
</dbReference>
<evidence type="ECO:0000256" key="2">
    <source>
        <dbReference type="ARBA" id="ARBA00007441"/>
    </source>
</evidence>
<proteinExistence type="inferred from homology"/>
<dbReference type="Gene3D" id="3.40.640.10">
    <property type="entry name" value="Type I PLP-dependent aspartate aminotransferase-like (Major domain)"/>
    <property type="match status" value="1"/>
</dbReference>
<dbReference type="CDD" id="cd00609">
    <property type="entry name" value="AAT_like"/>
    <property type="match status" value="1"/>
</dbReference>
<feature type="non-terminal residue" evidence="8">
    <location>
        <position position="395"/>
    </location>
</feature>
<dbReference type="GO" id="GO:0006520">
    <property type="term" value="P:amino acid metabolic process"/>
    <property type="evidence" value="ECO:0007669"/>
    <property type="project" value="InterPro"/>
</dbReference>
<dbReference type="InterPro" id="IPR050596">
    <property type="entry name" value="AspAT/PAT-like"/>
</dbReference>
<sequence length="395" mass="44644">MKNRLSHRLQNISYSQTIAMSAKARALKNKGYDIINLSLGEPDFFPPNFVLNAAKKAIDEGYHYYTPVSGYTELREIICKKFYRDNKLKYTTSQIVVSTGAKQSIMNVLLSLLNRDDEVIIPSPYWVSYLQMVKLCEASPVIVSTKIDNDFKIDAEQLEKVITSKTKLFIFSSPCNPTGSVYSYEELKDLAEVFRKYPNVMILSDEIYEHIRYSGKHVSIAVFPNIYNQVITLNGLSKAFSMTGWRIGYIGAPEWISKSCDKIQGQMTSCANSIAQRAAISALQSSPIEIEYMIKEFKKRRNLVLDMIKDIPGFQFNKPNGAFYIFPNVSEFFGERLFGKIIQDSDDFSNLLLEKANVATVSGSAFGDSGCIRISYASSEEKIIEAFTRIKKALS</sequence>
<evidence type="ECO:0000256" key="4">
    <source>
        <dbReference type="ARBA" id="ARBA00022679"/>
    </source>
</evidence>
<organism evidence="8">
    <name type="scientific">Blattabacterium sp.</name>
    <name type="common">Ectobius sp.</name>
    <dbReference type="NCBI Taxonomy" id="2712800"/>
    <lineage>
        <taxon>Bacteria</taxon>
        <taxon>Pseudomonadati</taxon>
        <taxon>Bacteroidota</taxon>
        <taxon>Flavobacteriia</taxon>
        <taxon>Flavobacteriales</taxon>
        <taxon>Blattabacteriaceae</taxon>
        <taxon>Blattabacterium</taxon>
    </lineage>
</organism>
<feature type="domain" description="Aminotransferase class I/classII large" evidence="7">
    <location>
        <begin position="33"/>
        <end position="390"/>
    </location>
</feature>
<reference evidence="8" key="1">
    <citation type="journal article" date="2020" name="Biol. Lett.">
        <title>Evolutionary rates are correlated between cockroach symbionts and mitochondrial genomes.</title>
        <authorList>
            <person name="Arab D.A."/>
            <person name="Bourguignon T."/>
            <person name="Wang Z."/>
            <person name="Ho S.Y.W."/>
            <person name="Lo N."/>
        </authorList>
    </citation>
    <scope>NUCLEOTIDE SEQUENCE</scope>
    <source>
        <strain evidence="8">DHOG36226</strain>
    </source>
</reference>
<name>A0A6G6BUP1_9FLAO</name>
<comment type="cofactor">
    <cofactor evidence="1 6">
        <name>pyridoxal 5'-phosphate</name>
        <dbReference type="ChEBI" id="CHEBI:597326"/>
    </cofactor>
</comment>
<dbReference type="EMBL" id="MN041721">
    <property type="protein sequence ID" value="QID55701.1"/>
    <property type="molecule type" value="Genomic_DNA"/>
</dbReference>
<evidence type="ECO:0000313" key="8">
    <source>
        <dbReference type="EMBL" id="QID55701.1"/>
    </source>
</evidence>
<dbReference type="SUPFAM" id="SSF53383">
    <property type="entry name" value="PLP-dependent transferases"/>
    <property type="match status" value="1"/>
</dbReference>
<evidence type="ECO:0000256" key="5">
    <source>
        <dbReference type="ARBA" id="ARBA00022898"/>
    </source>
</evidence>
<comment type="similarity">
    <text evidence="2 6">Belongs to the class-I pyridoxal-phosphate-dependent aminotransferase family.</text>
</comment>
<dbReference type="GO" id="GO:0008483">
    <property type="term" value="F:transaminase activity"/>
    <property type="evidence" value="ECO:0007669"/>
    <property type="project" value="UniProtKB-KW"/>
</dbReference>
<keyword evidence="5" id="KW-0663">Pyridoxal phosphate</keyword>
<protein>
    <recommendedName>
        <fullName evidence="6">Aminotransferase</fullName>
        <ecNumber evidence="6">2.6.1.-</ecNumber>
    </recommendedName>
</protein>
<dbReference type="InterPro" id="IPR015424">
    <property type="entry name" value="PyrdxlP-dep_Trfase"/>
</dbReference>
<evidence type="ECO:0000256" key="6">
    <source>
        <dbReference type="RuleBase" id="RU000481"/>
    </source>
</evidence>